<dbReference type="PANTHER" id="PTHR30469">
    <property type="entry name" value="MULTIDRUG RESISTANCE PROTEIN MDTA"/>
    <property type="match status" value="1"/>
</dbReference>
<sequence length="358" mass="38244">MQTMTTTFRRYRWWLAGLLALAAAAAGGAFYYQKSSTPVAAVTTAVVERGDIRSVVAATGTLKALNSVDISSRVTGLISEVKVKENDLVKAGQVLAILDDTSVRAQVEQYRAQAANYAAVYERSRKLYAIGGESAQQLDSDRTNHLVAKANYENFVTQLGYYVITSPIDGMVVGTPTPAGQTVVQGISAAQVLMTIADLAKMEIKVLVDETDIGKIKAGQQVSFTVDAYADKTFTGKVTSISRSATTSSNVIYYPVYVAVNTPQDLLFPTMTARVAINVGESKNVLVVPLSAVKEEKGEKYVQVMAGGQELSKTVQAGLSGDENIEIVSGLSEGEQVVLPTEKPRTTSSKNQGPPPPF</sequence>
<evidence type="ECO:0000259" key="6">
    <source>
        <dbReference type="Pfam" id="PF25967"/>
    </source>
</evidence>
<dbReference type="InterPro" id="IPR058636">
    <property type="entry name" value="Beta-barrel_YknX"/>
</dbReference>
<dbReference type="Gene3D" id="2.40.30.170">
    <property type="match status" value="1"/>
</dbReference>
<keyword evidence="9" id="KW-1185">Reference proteome</keyword>
<dbReference type="InterPro" id="IPR006143">
    <property type="entry name" value="RND_pump_MFP"/>
</dbReference>
<evidence type="ECO:0000313" key="9">
    <source>
        <dbReference type="Proteomes" id="UP001254848"/>
    </source>
</evidence>
<accession>A0ABU3P359</accession>
<name>A0ABU3P359_9FIRM</name>
<organism evidence="8 9">
    <name type="scientific">Anaeroselena agilis</name>
    <dbReference type="NCBI Taxonomy" id="3063788"/>
    <lineage>
        <taxon>Bacteria</taxon>
        <taxon>Bacillati</taxon>
        <taxon>Bacillota</taxon>
        <taxon>Negativicutes</taxon>
        <taxon>Acetonemataceae</taxon>
        <taxon>Anaeroselena</taxon>
    </lineage>
</organism>
<evidence type="ECO:0000256" key="1">
    <source>
        <dbReference type="ARBA" id="ARBA00004196"/>
    </source>
</evidence>
<feature type="domain" description="YknX-like beta-barrel" evidence="7">
    <location>
        <begin position="202"/>
        <end position="274"/>
    </location>
</feature>
<protein>
    <submittedName>
        <fullName evidence="8">Efflux RND transporter periplasmic adaptor subunit</fullName>
    </submittedName>
</protein>
<dbReference type="EMBL" id="JAUOZS010000001">
    <property type="protein sequence ID" value="MDT8902556.1"/>
    <property type="molecule type" value="Genomic_DNA"/>
</dbReference>
<dbReference type="SUPFAM" id="SSF111369">
    <property type="entry name" value="HlyD-like secretion proteins"/>
    <property type="match status" value="1"/>
</dbReference>
<dbReference type="Pfam" id="PF25917">
    <property type="entry name" value="BSH_RND"/>
    <property type="match status" value="1"/>
</dbReference>
<evidence type="ECO:0000256" key="2">
    <source>
        <dbReference type="ARBA" id="ARBA00009477"/>
    </source>
</evidence>
<dbReference type="RefSeq" id="WP_413781037.1">
    <property type="nucleotide sequence ID" value="NZ_JAUOZS010000001.1"/>
</dbReference>
<feature type="region of interest" description="Disordered" evidence="4">
    <location>
        <begin position="333"/>
        <end position="358"/>
    </location>
</feature>
<dbReference type="InterPro" id="IPR058625">
    <property type="entry name" value="MdtA-like_BSH"/>
</dbReference>
<evidence type="ECO:0000256" key="3">
    <source>
        <dbReference type="ARBA" id="ARBA00022448"/>
    </source>
</evidence>
<evidence type="ECO:0000313" key="8">
    <source>
        <dbReference type="EMBL" id="MDT8902556.1"/>
    </source>
</evidence>
<feature type="domain" description="Multidrug resistance protein MdtA-like barrel-sandwich hybrid" evidence="5">
    <location>
        <begin position="66"/>
        <end position="194"/>
    </location>
</feature>
<comment type="subcellular location">
    <subcellularLocation>
        <location evidence="1">Cell envelope</location>
    </subcellularLocation>
</comment>
<proteinExistence type="inferred from homology"/>
<dbReference type="Gene3D" id="2.40.420.20">
    <property type="match status" value="1"/>
</dbReference>
<feature type="domain" description="Multidrug resistance protein MdtA-like C-terminal permuted SH3" evidence="6">
    <location>
        <begin position="284"/>
        <end position="338"/>
    </location>
</feature>
<dbReference type="NCBIfam" id="TIGR01730">
    <property type="entry name" value="RND_mfp"/>
    <property type="match status" value="1"/>
</dbReference>
<dbReference type="Pfam" id="PF25990">
    <property type="entry name" value="Beta-barrel_YknX"/>
    <property type="match status" value="1"/>
</dbReference>
<evidence type="ECO:0000259" key="5">
    <source>
        <dbReference type="Pfam" id="PF25917"/>
    </source>
</evidence>
<gene>
    <name evidence="8" type="ORF">Q4T40_15005</name>
</gene>
<dbReference type="Proteomes" id="UP001254848">
    <property type="component" value="Unassembled WGS sequence"/>
</dbReference>
<evidence type="ECO:0000259" key="7">
    <source>
        <dbReference type="Pfam" id="PF25990"/>
    </source>
</evidence>
<reference evidence="8 9" key="1">
    <citation type="submission" date="2023-07" db="EMBL/GenBank/DDBJ databases">
        <title>The novel representative of Negativicutes class, Anaeroselena agilis gen. nov. sp. nov.</title>
        <authorList>
            <person name="Prokofeva M.I."/>
            <person name="Elcheninov A.G."/>
            <person name="Klyukina A."/>
            <person name="Kublanov I.V."/>
            <person name="Frolov E.N."/>
            <person name="Podosokorskaya O.A."/>
        </authorList>
    </citation>
    <scope>NUCLEOTIDE SEQUENCE [LARGE SCALE GENOMIC DNA]</scope>
    <source>
        <strain evidence="8 9">4137-cl</strain>
    </source>
</reference>
<evidence type="ECO:0000256" key="4">
    <source>
        <dbReference type="SAM" id="MobiDB-lite"/>
    </source>
</evidence>
<comment type="caution">
    <text evidence="8">The sequence shown here is derived from an EMBL/GenBank/DDBJ whole genome shotgun (WGS) entry which is preliminary data.</text>
</comment>
<dbReference type="InterPro" id="IPR058627">
    <property type="entry name" value="MdtA-like_C"/>
</dbReference>
<dbReference type="PANTHER" id="PTHR30469:SF33">
    <property type="entry name" value="SLR1207 PROTEIN"/>
    <property type="match status" value="1"/>
</dbReference>
<keyword evidence="3" id="KW-0813">Transport</keyword>
<dbReference type="Pfam" id="PF25967">
    <property type="entry name" value="RND-MFP_C"/>
    <property type="match status" value="1"/>
</dbReference>
<dbReference type="Gene3D" id="2.40.50.100">
    <property type="match status" value="1"/>
</dbReference>
<comment type="similarity">
    <text evidence="2">Belongs to the membrane fusion protein (MFP) (TC 8.A.1) family.</text>
</comment>